<feature type="region of interest" description="Disordered" evidence="2">
    <location>
        <begin position="871"/>
        <end position="895"/>
    </location>
</feature>
<accession>X8JSG8</accession>
<feature type="compositionally biased region" description="Low complexity" evidence="2">
    <location>
        <begin position="1112"/>
        <end position="1125"/>
    </location>
</feature>
<dbReference type="InterPro" id="IPR051696">
    <property type="entry name" value="DENN_Domain_GEFs"/>
</dbReference>
<name>X8JSG8_9AGAM</name>
<feature type="compositionally biased region" description="Basic and acidic residues" evidence="2">
    <location>
        <begin position="1210"/>
        <end position="1219"/>
    </location>
</feature>
<dbReference type="InterPro" id="IPR043153">
    <property type="entry name" value="DENN_C"/>
</dbReference>
<evidence type="ECO:0000313" key="5">
    <source>
        <dbReference type="Proteomes" id="UP000030108"/>
    </source>
</evidence>
<feature type="coiled-coil region" evidence="1">
    <location>
        <begin position="740"/>
        <end position="858"/>
    </location>
</feature>
<sequence>MMGADGKMCQQKKSGGQGSCWLKEVLVQNTLFALDHLGQFVVIFLLTTMASTSGIPSSPLSVLAPTTPTSAEHPVRGHKPSTASSLSPLSPSTGGQPHVPTTPLTTLYLVSGLPKSPHTWTLADTDSVAGLHHAEGAVGRWWRAEVLGSSVSPGVGRSRKKSRKSKETDTNVIPDGPKSTRGSGALSKTDLGRMLSKALKLSFPREVEIIAATLQPASTTHTFTFQVPAGASPGVAQSHTAQTAHLPGLRTSVMSSSTSATYNHPYVDPTLPRPSSTYLGPPSSTHLPPSTSPTASTDPSADRGLVTYHGVCLTVWSHADEERSLAIRRALESVARSRRGSGTSTNTATPATPRRPKGTNGSGPTAPWSDAEESEADAFSMSESDADIMNPNGVGMGASNLFLPQNTVFWLPYALTLVSRHPIYDLMRDYLTLSWARFSKDVQSHTLQISKILEFPAPRAGDVIKLDASPANEAESLEVVCRFPGGLDFGKGLVDVNFTMWPLFRCLNIDNILTICEIALSPTGRVLFLSRHPTMLGIAVSTIRYLVEMRGWSGIALPMVHARDAKIYIEDPGPWLMGLSTEARYISRTAPEVCIVDLDINYVNCASPPPGAVSTKQQRDKLRKILLGAFDQFYHPDNAIPPEFKEAFPAGRFRPLCKIQTKRGSSTAVVAESIKAPEWWHQTKVLQAFDTVLKDRARKPSLLKRLTLMGMGRRQAQLSAAEQLIQRSIRKRATAFVDARDDLETKIGRLSRRLNFLMSESELWREKFVAFEGYAEKLSAEAAELRQKIGKEQRESRRLSGLVNVSAQEKEKLANMLANKETQHQAALVELESMRQNMDEMERERAQMVAEVEAQIERALASMAFSDGDNYSDYTHSRPGSAMSQVSQGSRIGGHSAIGAGGASIGGLSGIDARSLRHSGSGPGLRQAASRSASGSISMQSASESFEGGSIRRLRSVATVTTLADDASDEVTRVGVDLSAQVKAELGDPIKPTVILDDDILHVRRFSVEQNGVNTMGAVDLGITERSDVVALKVQQIQQKLENALADHRCRRSQSITSGSASEADSMQRVLSEAESTGRRGLSEAESTSSSNRRTRTPRGTSRLAGRHRSRSSASLRAAREALMAVKDAVPPVPRNGSVTSSPAGIKISNRLPSSAEKSPTGTEGKSIRKATSRVGMTTPESSSSESSHKVPILTVEPAPVSKPTLNLPDFEKYSRDDMLPTPTTPGRNVADDSDDSYLSAVDESVRDDESWSKASGRRALDDPSLREPVKAATRSRRPRLSSTSTARGLHGDLPSPTISESTAVGSARGV</sequence>
<feature type="region of interest" description="Disordered" evidence="2">
    <location>
        <begin position="150"/>
        <end position="188"/>
    </location>
</feature>
<dbReference type="Pfam" id="PF02141">
    <property type="entry name" value="DENN"/>
    <property type="match status" value="1"/>
</dbReference>
<feature type="compositionally biased region" description="Polar residues" evidence="2">
    <location>
        <begin position="1151"/>
        <end position="1164"/>
    </location>
</feature>
<feature type="compositionally biased region" description="Basic and acidic residues" evidence="2">
    <location>
        <begin position="1259"/>
        <end position="1270"/>
    </location>
</feature>
<dbReference type="PANTHER" id="PTHR12296:SF31">
    <property type="entry name" value="DENN (AEX-3) DOMAIN PROTEIN (AFU_ORTHOLOGUE AFUA_6G11200)"/>
    <property type="match status" value="1"/>
</dbReference>
<dbReference type="PANTHER" id="PTHR12296">
    <property type="entry name" value="DENN DOMAIN-CONTAINING PROTEIN 4"/>
    <property type="match status" value="1"/>
</dbReference>
<reference evidence="5" key="1">
    <citation type="journal article" date="2014" name="Genome Announc.">
        <title>Draft genome sequence of the plant-pathogenic soil fungus Rhizoctonia solani anastomosis group 3 strain Rhs1AP.</title>
        <authorList>
            <person name="Cubeta M.A."/>
            <person name="Thomas E."/>
            <person name="Dean R.A."/>
            <person name="Jabaji S."/>
            <person name="Neate S.M."/>
            <person name="Tavantzis S."/>
            <person name="Toda T."/>
            <person name="Vilgalys R."/>
            <person name="Bharathan N."/>
            <person name="Fedorova-Abrams N."/>
            <person name="Pakala S.B."/>
            <person name="Pakala S.M."/>
            <person name="Zafar N."/>
            <person name="Joardar V."/>
            <person name="Losada L."/>
            <person name="Nierman W.C."/>
        </authorList>
    </citation>
    <scope>NUCLEOTIDE SEQUENCE [LARGE SCALE GENOMIC DNA]</scope>
    <source>
        <strain evidence="5">AG-3</strain>
    </source>
</reference>
<feature type="domain" description="cDENN" evidence="3">
    <location>
        <begin position="410"/>
        <end position="601"/>
    </location>
</feature>
<organism evidence="4 5">
    <name type="scientific">Rhizoctonia solani AG-3 Rhs1AP</name>
    <dbReference type="NCBI Taxonomy" id="1086054"/>
    <lineage>
        <taxon>Eukaryota</taxon>
        <taxon>Fungi</taxon>
        <taxon>Dikarya</taxon>
        <taxon>Basidiomycota</taxon>
        <taxon>Agaricomycotina</taxon>
        <taxon>Agaricomycetes</taxon>
        <taxon>Cantharellales</taxon>
        <taxon>Ceratobasidiaceae</taxon>
        <taxon>Rhizoctonia</taxon>
    </lineage>
</organism>
<feature type="compositionally biased region" description="Low complexity" evidence="2">
    <location>
        <begin position="80"/>
        <end position="93"/>
    </location>
</feature>
<feature type="compositionally biased region" description="Low complexity" evidence="2">
    <location>
        <begin position="928"/>
        <end position="944"/>
    </location>
</feature>
<evidence type="ECO:0000256" key="1">
    <source>
        <dbReference type="SAM" id="Coils"/>
    </source>
</evidence>
<proteinExistence type="predicted"/>
<gene>
    <name evidence="4" type="ORF">RSOL_510030</name>
</gene>
<feature type="region of interest" description="Disordered" evidence="2">
    <location>
        <begin position="334"/>
        <end position="380"/>
    </location>
</feature>
<feature type="compositionally biased region" description="Low complexity" evidence="2">
    <location>
        <begin position="281"/>
        <end position="299"/>
    </location>
</feature>
<dbReference type="GO" id="GO:0031410">
    <property type="term" value="C:cytoplasmic vesicle"/>
    <property type="evidence" value="ECO:0007669"/>
    <property type="project" value="TreeGrafter"/>
</dbReference>
<evidence type="ECO:0000256" key="2">
    <source>
        <dbReference type="SAM" id="MobiDB-lite"/>
    </source>
</evidence>
<feature type="region of interest" description="Disordered" evidence="2">
    <location>
        <begin position="57"/>
        <end position="98"/>
    </location>
</feature>
<comment type="caution">
    <text evidence="4">The sequence shown here is derived from an EMBL/GenBank/DDBJ whole genome shotgun (WGS) entry which is preliminary data.</text>
</comment>
<feature type="compositionally biased region" description="Low complexity" evidence="2">
    <location>
        <begin position="1087"/>
        <end position="1104"/>
    </location>
</feature>
<feature type="region of interest" description="Disordered" evidence="2">
    <location>
        <begin position="255"/>
        <end position="302"/>
    </location>
</feature>
<feature type="region of interest" description="Disordered" evidence="2">
    <location>
        <begin position="1047"/>
        <end position="1311"/>
    </location>
</feature>
<evidence type="ECO:0000313" key="4">
    <source>
        <dbReference type="EMBL" id="EUC66870.1"/>
    </source>
</evidence>
<dbReference type="Gene3D" id="3.40.50.11500">
    <property type="match status" value="1"/>
</dbReference>
<dbReference type="InterPro" id="IPR001194">
    <property type="entry name" value="cDENN_dom"/>
</dbReference>
<dbReference type="GO" id="GO:0032483">
    <property type="term" value="P:regulation of Rab protein signal transduction"/>
    <property type="evidence" value="ECO:0007669"/>
    <property type="project" value="TreeGrafter"/>
</dbReference>
<dbReference type="Proteomes" id="UP000030108">
    <property type="component" value="Unassembled WGS sequence"/>
</dbReference>
<dbReference type="OrthoDB" id="6019893at2759"/>
<protein>
    <submittedName>
        <fullName evidence="4">DENN (AEX-3) domain protein</fullName>
    </submittedName>
</protein>
<feature type="compositionally biased region" description="Low complexity" evidence="2">
    <location>
        <begin position="340"/>
        <end position="352"/>
    </location>
</feature>
<feature type="compositionally biased region" description="Polar residues" evidence="2">
    <location>
        <begin position="57"/>
        <end position="70"/>
    </location>
</feature>
<dbReference type="EMBL" id="JATN01000308">
    <property type="protein sequence ID" value="EUC66870.1"/>
    <property type="molecule type" value="Genomic_DNA"/>
</dbReference>
<dbReference type="SMART" id="SM00799">
    <property type="entry name" value="DENN"/>
    <property type="match status" value="1"/>
</dbReference>
<feature type="region of interest" description="Disordered" evidence="2">
    <location>
        <begin position="914"/>
        <end position="944"/>
    </location>
</feature>
<keyword evidence="1" id="KW-0175">Coiled coil</keyword>
<feature type="compositionally biased region" description="Polar residues" evidence="2">
    <location>
        <begin position="1053"/>
        <end position="1065"/>
    </location>
</feature>
<evidence type="ECO:0000259" key="3">
    <source>
        <dbReference type="SMART" id="SM00799"/>
    </source>
</evidence>